<protein>
    <submittedName>
        <fullName evidence="1">Uncharacterized protein</fullName>
    </submittedName>
</protein>
<reference evidence="1" key="1">
    <citation type="submission" date="2018-11" db="EMBL/GenBank/DDBJ databases">
        <authorList>
            <consortium name="Pathogen Informatics"/>
        </authorList>
    </citation>
    <scope>NUCLEOTIDE SEQUENCE</scope>
</reference>
<gene>
    <name evidence="1" type="ORF">PXEA_LOCUS31614</name>
</gene>
<organism evidence="1 2">
    <name type="scientific">Protopolystoma xenopodis</name>
    <dbReference type="NCBI Taxonomy" id="117903"/>
    <lineage>
        <taxon>Eukaryota</taxon>
        <taxon>Metazoa</taxon>
        <taxon>Spiralia</taxon>
        <taxon>Lophotrochozoa</taxon>
        <taxon>Platyhelminthes</taxon>
        <taxon>Monogenea</taxon>
        <taxon>Polyopisthocotylea</taxon>
        <taxon>Polystomatidea</taxon>
        <taxon>Polystomatidae</taxon>
        <taxon>Protopolystoma</taxon>
    </lineage>
</organism>
<dbReference type="Proteomes" id="UP000784294">
    <property type="component" value="Unassembled WGS sequence"/>
</dbReference>
<dbReference type="EMBL" id="CAAALY010257120">
    <property type="protein sequence ID" value="VEL38174.1"/>
    <property type="molecule type" value="Genomic_DNA"/>
</dbReference>
<evidence type="ECO:0000313" key="1">
    <source>
        <dbReference type="EMBL" id="VEL38174.1"/>
    </source>
</evidence>
<dbReference type="AlphaFoldDB" id="A0A3S5BSV6"/>
<proteinExistence type="predicted"/>
<sequence length="162" mass="17224">MRFTFSPSPILTTWIPPFQTRPPLAACCSGYGFGWAQLDSGASSLLLHSTSSGGLGLVSSLTPSHLPTSSLLTPRLEHLRTSFINSSYPSVPDATLNVRQRDGLNVSIREAAGKTRKFALQEQIAPKASNAETCLNTNNGAGRDSSCLESGGIPLPVSYINF</sequence>
<comment type="caution">
    <text evidence="1">The sequence shown here is derived from an EMBL/GenBank/DDBJ whole genome shotgun (WGS) entry which is preliminary data.</text>
</comment>
<name>A0A3S5BSV6_9PLAT</name>
<evidence type="ECO:0000313" key="2">
    <source>
        <dbReference type="Proteomes" id="UP000784294"/>
    </source>
</evidence>
<keyword evidence="2" id="KW-1185">Reference proteome</keyword>
<accession>A0A3S5BSV6</accession>